<dbReference type="EMBL" id="VUJU01016374">
    <property type="protein sequence ID" value="KAF0689199.1"/>
    <property type="molecule type" value="Genomic_DNA"/>
</dbReference>
<feature type="non-terminal residue" evidence="1">
    <location>
        <position position="112"/>
    </location>
</feature>
<protein>
    <submittedName>
        <fullName evidence="1">Zinc finger MYM-type protein 1-like</fullName>
    </submittedName>
</protein>
<evidence type="ECO:0000313" key="1">
    <source>
        <dbReference type="EMBL" id="KAF0689199.1"/>
    </source>
</evidence>
<dbReference type="Proteomes" id="UP000478052">
    <property type="component" value="Unassembled WGS sequence"/>
</dbReference>
<keyword evidence="2" id="KW-1185">Reference proteome</keyword>
<comment type="caution">
    <text evidence="1">The sequence shown here is derived from an EMBL/GenBank/DDBJ whole genome shotgun (WGS) entry which is preliminary data.</text>
</comment>
<proteinExistence type="predicted"/>
<dbReference type="AlphaFoldDB" id="A0A6G0VIZ3"/>
<accession>A0A6G0VIZ3</accession>
<name>A0A6G0VIZ3_APHCR</name>
<organism evidence="1 2">
    <name type="scientific">Aphis craccivora</name>
    <name type="common">Cowpea aphid</name>
    <dbReference type="NCBI Taxonomy" id="307492"/>
    <lineage>
        <taxon>Eukaryota</taxon>
        <taxon>Metazoa</taxon>
        <taxon>Ecdysozoa</taxon>
        <taxon>Arthropoda</taxon>
        <taxon>Hexapoda</taxon>
        <taxon>Insecta</taxon>
        <taxon>Pterygota</taxon>
        <taxon>Neoptera</taxon>
        <taxon>Paraneoptera</taxon>
        <taxon>Hemiptera</taxon>
        <taxon>Sternorrhyncha</taxon>
        <taxon>Aphidomorpha</taxon>
        <taxon>Aphidoidea</taxon>
        <taxon>Aphididae</taxon>
        <taxon>Aphidini</taxon>
        <taxon>Aphis</taxon>
        <taxon>Aphis</taxon>
    </lineage>
</organism>
<reference evidence="1 2" key="1">
    <citation type="submission" date="2019-08" db="EMBL/GenBank/DDBJ databases">
        <title>Whole genome of Aphis craccivora.</title>
        <authorList>
            <person name="Voronova N.V."/>
            <person name="Shulinski R.S."/>
            <person name="Bandarenka Y.V."/>
            <person name="Zhorov D.G."/>
            <person name="Warner D."/>
        </authorList>
    </citation>
    <scope>NUCLEOTIDE SEQUENCE [LARGE SCALE GENOMIC DNA]</scope>
    <source>
        <strain evidence="1">180601</strain>
        <tissue evidence="1">Whole Body</tissue>
    </source>
</reference>
<feature type="non-terminal residue" evidence="1">
    <location>
        <position position="1"/>
    </location>
</feature>
<evidence type="ECO:0000313" key="2">
    <source>
        <dbReference type="Proteomes" id="UP000478052"/>
    </source>
</evidence>
<gene>
    <name evidence="1" type="ORF">FWK35_00032379</name>
</gene>
<sequence>HLIIKFGPETLSPLKLIQFIYENDFKIVYLNVDIVLRIFVSTPATNCSAESRNRVWRHHKNLRRAKKQTKIYFTYSFNLYLIDVFNDFVPSMSLCSIKKKGFRPNIVDSLVE</sequence>